<proteinExistence type="predicted"/>
<dbReference type="Pfam" id="PF00646">
    <property type="entry name" value="F-box"/>
    <property type="match status" value="1"/>
</dbReference>
<dbReference type="EMBL" id="CM016553">
    <property type="protein sequence ID" value="TKW34979.1"/>
    <property type="molecule type" value="Genomic_DNA"/>
</dbReference>
<feature type="domain" description="GYF" evidence="1">
    <location>
        <begin position="399"/>
        <end position="453"/>
    </location>
</feature>
<dbReference type="PROSITE" id="PS50829">
    <property type="entry name" value="GYF"/>
    <property type="match status" value="1"/>
</dbReference>
<dbReference type="Pfam" id="PF02213">
    <property type="entry name" value="GYF"/>
    <property type="match status" value="1"/>
</dbReference>
<dbReference type="InterPro" id="IPR035445">
    <property type="entry name" value="GYF-like_dom_sf"/>
</dbReference>
<reference evidence="2" key="1">
    <citation type="submission" date="2019-03" db="EMBL/GenBank/DDBJ databases">
        <title>WGS assembly of Setaria viridis.</title>
        <authorList>
            <person name="Huang P."/>
            <person name="Jenkins J."/>
            <person name="Grimwood J."/>
            <person name="Barry K."/>
            <person name="Healey A."/>
            <person name="Mamidi S."/>
            <person name="Sreedasyam A."/>
            <person name="Shu S."/>
            <person name="Feldman M."/>
            <person name="Wu J."/>
            <person name="Yu Y."/>
            <person name="Chen C."/>
            <person name="Johnson J."/>
            <person name="Rokhsar D."/>
            <person name="Baxter I."/>
            <person name="Schmutz J."/>
            <person name="Brutnell T."/>
            <person name="Kellogg E."/>
        </authorList>
    </citation>
    <scope>NUCLEOTIDE SEQUENCE [LARGE SCALE GENOMIC DNA]</scope>
</reference>
<dbReference type="SUPFAM" id="SSF81383">
    <property type="entry name" value="F-box domain"/>
    <property type="match status" value="1"/>
</dbReference>
<protein>
    <recommendedName>
        <fullName evidence="1">GYF domain-containing protein</fullName>
    </recommendedName>
</protein>
<sequence length="457" mass="51532">MAGPEPIGHRPWLSSPLDDDDPLSEILRRLPPRPSSLPQASLVCKRWRDLAASPQFLRDFRVFHRAAAPLLGFFHNTNLGGPDRRFVAAADPPDRVPAALFRMPCGRNHKEWKFLDCRHGRVLLIGSVGPRREVLVWDPMTGARRCTPVPPDAGDVRQGAVLCSCGLARDCRSSPFRVVLVWWIGTTQHWRVAAAIYSSESDAWSHVISVETQLAPTVLVTQRNARKPGVLVGDAVYWLLPESRILEFDTVRRSLSLISGPVHSAGSPYWQSHLVLTEVKELGYAMFMVTEVSIKLWKRDTGNAAGWSMHRSVRLDKCLPRMPMQAKPSLLGFHEESNAIFVWINAGLFLIQLESMQSRMLCQGVGDFEIYPFSGFYHRDAAGTQADDACSHGLPIATLTMWHYEDPEGDLHGPFSMAMLHRWRSNGFFPEDLRVWRTDETKEQAVLLTDAMRMPCY</sequence>
<dbReference type="InterPro" id="IPR001810">
    <property type="entry name" value="F-box_dom"/>
</dbReference>
<dbReference type="OMA" id="EGNDIMI"/>
<dbReference type="SUPFAM" id="SSF55277">
    <property type="entry name" value="GYF domain"/>
    <property type="match status" value="1"/>
</dbReference>
<dbReference type="PANTHER" id="PTHR32133">
    <property type="entry name" value="OS07G0120400 PROTEIN"/>
    <property type="match status" value="1"/>
</dbReference>
<keyword evidence="3" id="KW-1185">Reference proteome</keyword>
<dbReference type="InterPro" id="IPR036047">
    <property type="entry name" value="F-box-like_dom_sf"/>
</dbReference>
<dbReference type="AlphaFoldDB" id="A0A4U6W328"/>
<organism evidence="2 3">
    <name type="scientific">Setaria viridis</name>
    <name type="common">Green bristlegrass</name>
    <name type="synonym">Setaria italica subsp. viridis</name>
    <dbReference type="NCBI Taxonomy" id="4556"/>
    <lineage>
        <taxon>Eukaryota</taxon>
        <taxon>Viridiplantae</taxon>
        <taxon>Streptophyta</taxon>
        <taxon>Embryophyta</taxon>
        <taxon>Tracheophyta</taxon>
        <taxon>Spermatophyta</taxon>
        <taxon>Magnoliopsida</taxon>
        <taxon>Liliopsida</taxon>
        <taxon>Poales</taxon>
        <taxon>Poaceae</taxon>
        <taxon>PACMAD clade</taxon>
        <taxon>Panicoideae</taxon>
        <taxon>Panicodae</taxon>
        <taxon>Paniceae</taxon>
        <taxon>Cenchrinae</taxon>
        <taxon>Setaria</taxon>
    </lineage>
</organism>
<dbReference type="CDD" id="cd00072">
    <property type="entry name" value="GYF"/>
    <property type="match status" value="1"/>
</dbReference>
<accession>A0A4U6W328</accession>
<evidence type="ECO:0000313" key="3">
    <source>
        <dbReference type="Proteomes" id="UP000298652"/>
    </source>
</evidence>
<evidence type="ECO:0000259" key="1">
    <source>
        <dbReference type="PROSITE" id="PS50829"/>
    </source>
</evidence>
<dbReference type="Gene3D" id="1.20.1280.50">
    <property type="match status" value="1"/>
</dbReference>
<dbReference type="Pfam" id="PF23635">
    <property type="entry name" value="Beta-prop_AT5G49610-like"/>
    <property type="match status" value="1"/>
</dbReference>
<dbReference type="SMART" id="SM00444">
    <property type="entry name" value="GYF"/>
    <property type="match status" value="1"/>
</dbReference>
<dbReference type="InterPro" id="IPR056594">
    <property type="entry name" value="AT5G49610-like_b-prop"/>
</dbReference>
<name>A0A4U6W328_SETVI</name>
<dbReference type="Proteomes" id="UP000298652">
    <property type="component" value="Chromosome 2"/>
</dbReference>
<dbReference type="Gramene" id="TKW34979">
    <property type="protein sequence ID" value="TKW34979"/>
    <property type="gene ID" value="SEVIR_2G341400v2"/>
</dbReference>
<dbReference type="Gene3D" id="3.30.1490.40">
    <property type="match status" value="1"/>
</dbReference>
<dbReference type="InterPro" id="IPR003169">
    <property type="entry name" value="GYF"/>
</dbReference>
<dbReference type="PANTHER" id="PTHR32133:SF134">
    <property type="entry name" value="OS05G0320100 PROTEIN"/>
    <property type="match status" value="1"/>
</dbReference>
<evidence type="ECO:0000313" key="2">
    <source>
        <dbReference type="EMBL" id="TKW34979.1"/>
    </source>
</evidence>
<gene>
    <name evidence="2" type="ORF">SEVIR_2G341400v2</name>
</gene>